<dbReference type="Proteomes" id="UP000462212">
    <property type="component" value="Unassembled WGS sequence"/>
</dbReference>
<protein>
    <submittedName>
        <fullName evidence="2">Uncharacterized protein</fullName>
    </submittedName>
</protein>
<feature type="compositionally biased region" description="Gly residues" evidence="1">
    <location>
        <begin position="124"/>
        <end position="133"/>
    </location>
</feature>
<feature type="compositionally biased region" description="Basic and acidic residues" evidence="1">
    <location>
        <begin position="339"/>
        <end position="381"/>
    </location>
</feature>
<feature type="region of interest" description="Disordered" evidence="1">
    <location>
        <begin position="176"/>
        <end position="438"/>
    </location>
</feature>
<reference evidence="2 3" key="1">
    <citation type="submission" date="2018-05" db="EMBL/GenBank/DDBJ databases">
        <title>Genome sequencing and assembly of the regulated plant pathogen Lachnellula willkommii and related sister species for the development of diagnostic species identification markers.</title>
        <authorList>
            <person name="Giroux E."/>
            <person name="Bilodeau G."/>
        </authorList>
    </citation>
    <scope>NUCLEOTIDE SEQUENCE [LARGE SCALE GENOMIC DNA]</scope>
    <source>
        <strain evidence="2 3">CBS 197.66</strain>
    </source>
</reference>
<proteinExistence type="predicted"/>
<feature type="compositionally biased region" description="Polar residues" evidence="1">
    <location>
        <begin position="311"/>
        <end position="323"/>
    </location>
</feature>
<sequence>MAPLLEDPRIRQTWNQFSQNAEHATESAAAGIWTFQHRYLNPCLSSVSSSFTHCTGHCFPDRSARGRTRGRAELSFDFYDDWDQENNGGERQGLLGGWGNDELDRLLAGTGPGDQPRRKRGMSYGTGGAGGSGRPRRRKSQDLREDPTVIPSTSALGFLGRLPFKLGGTLRYKPSAADLQEHPGARSGDFRAVGEDGEDEEGEPLITDEDDEGEGKGHQRQRSSTTSSEETTDSFRSRGDLFPSDGEDDAVPLPDEFAMVLERRTTISNMDDRSSGKTRSSKGKRPAGSRTTSRTLSRTAASSQSRPSLDGQHTSSGPQTPGLSSPDVKIPSLTDLQQEDERLRLEEDAEVERKREAAAKLAAERGLRKDDVIEAMAESKTDSSVVEDIPPPEDIDIKEAQASGEVSAKSREKGPMSEPPPKEPRDQEFVPARLPNFG</sequence>
<name>A0A8H8RF57_9HELO</name>
<keyword evidence="3" id="KW-1185">Reference proteome</keyword>
<comment type="caution">
    <text evidence="2">The sequence shown here is derived from an EMBL/GenBank/DDBJ whole genome shotgun (WGS) entry which is preliminary data.</text>
</comment>
<dbReference type="OrthoDB" id="5421971at2759"/>
<organism evidence="2 3">
    <name type="scientific">Lachnellula subtilissima</name>
    <dbReference type="NCBI Taxonomy" id="602034"/>
    <lineage>
        <taxon>Eukaryota</taxon>
        <taxon>Fungi</taxon>
        <taxon>Dikarya</taxon>
        <taxon>Ascomycota</taxon>
        <taxon>Pezizomycotina</taxon>
        <taxon>Leotiomycetes</taxon>
        <taxon>Helotiales</taxon>
        <taxon>Lachnaceae</taxon>
        <taxon>Lachnellula</taxon>
    </lineage>
</organism>
<evidence type="ECO:0000313" key="3">
    <source>
        <dbReference type="Proteomes" id="UP000462212"/>
    </source>
</evidence>
<gene>
    <name evidence="2" type="ORF">LSUB1_G007835</name>
</gene>
<feature type="compositionally biased region" description="Low complexity" evidence="1">
    <location>
        <begin position="289"/>
        <end position="306"/>
    </location>
</feature>
<feature type="region of interest" description="Disordered" evidence="1">
    <location>
        <begin position="105"/>
        <end position="153"/>
    </location>
</feature>
<dbReference type="EMBL" id="QGMJ01000866">
    <property type="protein sequence ID" value="TVY33090.1"/>
    <property type="molecule type" value="Genomic_DNA"/>
</dbReference>
<feature type="compositionally biased region" description="Basic and acidic residues" evidence="1">
    <location>
        <begin position="408"/>
        <end position="428"/>
    </location>
</feature>
<feature type="compositionally biased region" description="Basic and acidic residues" evidence="1">
    <location>
        <begin position="261"/>
        <end position="275"/>
    </location>
</feature>
<accession>A0A8H8RF57</accession>
<evidence type="ECO:0000256" key="1">
    <source>
        <dbReference type="SAM" id="MobiDB-lite"/>
    </source>
</evidence>
<feature type="compositionally biased region" description="Basic and acidic residues" evidence="1">
    <location>
        <begin position="179"/>
        <end position="194"/>
    </location>
</feature>
<feature type="compositionally biased region" description="Acidic residues" evidence="1">
    <location>
        <begin position="195"/>
        <end position="213"/>
    </location>
</feature>
<dbReference type="AlphaFoldDB" id="A0A8H8RF57"/>
<evidence type="ECO:0000313" key="2">
    <source>
        <dbReference type="EMBL" id="TVY33090.1"/>
    </source>
</evidence>